<dbReference type="InterPro" id="IPR013656">
    <property type="entry name" value="PAS_4"/>
</dbReference>
<dbReference type="Gene3D" id="2.60.40.10">
    <property type="entry name" value="Immunoglobulins"/>
    <property type="match status" value="1"/>
</dbReference>
<dbReference type="Pfam" id="PF00990">
    <property type="entry name" value="GGDEF"/>
    <property type="match status" value="1"/>
</dbReference>
<dbReference type="CDD" id="cd01948">
    <property type="entry name" value="EAL"/>
    <property type="match status" value="1"/>
</dbReference>
<accession>A0A1M5XFA7</accession>
<dbReference type="InterPro" id="IPR013783">
    <property type="entry name" value="Ig-like_fold"/>
</dbReference>
<dbReference type="Gene3D" id="3.20.20.450">
    <property type="entry name" value="EAL domain"/>
    <property type="match status" value="1"/>
</dbReference>
<dbReference type="InterPro" id="IPR035919">
    <property type="entry name" value="EAL_sf"/>
</dbReference>
<comment type="cofactor">
    <cofactor evidence="1">
        <name>Mg(2+)</name>
        <dbReference type="ChEBI" id="CHEBI:18420"/>
    </cofactor>
</comment>
<dbReference type="SUPFAM" id="SSF63829">
    <property type="entry name" value="Calcium-dependent phosphotriesterase"/>
    <property type="match status" value="2"/>
</dbReference>
<dbReference type="InterPro" id="IPR029787">
    <property type="entry name" value="Nucleotide_cyclase"/>
</dbReference>
<dbReference type="InterPro" id="IPR000160">
    <property type="entry name" value="GGDEF_dom"/>
</dbReference>
<evidence type="ECO:0000256" key="2">
    <source>
        <dbReference type="SAM" id="SignalP"/>
    </source>
</evidence>
<reference evidence="5 6" key="1">
    <citation type="submission" date="2016-11" db="EMBL/GenBank/DDBJ databases">
        <authorList>
            <person name="Jaros S."/>
            <person name="Januszkiewicz K."/>
            <person name="Wedrychowicz H."/>
        </authorList>
    </citation>
    <scope>NUCLEOTIDE SEQUENCE [LARGE SCALE GENOMIC DNA]</scope>
    <source>
        <strain evidence="5 6">DSM 16917</strain>
    </source>
</reference>
<dbReference type="SUPFAM" id="SSF55785">
    <property type="entry name" value="PYP-like sensor domain (PAS domain)"/>
    <property type="match status" value="2"/>
</dbReference>
<evidence type="ECO:0000256" key="1">
    <source>
        <dbReference type="ARBA" id="ARBA00001946"/>
    </source>
</evidence>
<dbReference type="Pfam" id="PF07494">
    <property type="entry name" value="Reg_prop"/>
    <property type="match status" value="1"/>
</dbReference>
<dbReference type="PANTHER" id="PTHR44757">
    <property type="entry name" value="DIGUANYLATE CYCLASE DGCP"/>
    <property type="match status" value="1"/>
</dbReference>
<evidence type="ECO:0000259" key="3">
    <source>
        <dbReference type="PROSITE" id="PS50883"/>
    </source>
</evidence>
<name>A0A1M5XFA7_9GAMM</name>
<dbReference type="InterPro" id="IPR052155">
    <property type="entry name" value="Biofilm_reg_signaling"/>
</dbReference>
<dbReference type="PANTHER" id="PTHR44757:SF2">
    <property type="entry name" value="BIOFILM ARCHITECTURE MAINTENANCE PROTEIN MBAA"/>
    <property type="match status" value="1"/>
</dbReference>
<dbReference type="STRING" id="299255.SAMN02745129_3479"/>
<dbReference type="Pfam" id="PF08447">
    <property type="entry name" value="PAS_3"/>
    <property type="match status" value="1"/>
</dbReference>
<dbReference type="InterPro" id="IPR035965">
    <property type="entry name" value="PAS-like_dom_sf"/>
</dbReference>
<evidence type="ECO:0000313" key="5">
    <source>
        <dbReference type="EMBL" id="SHH98238.1"/>
    </source>
</evidence>
<dbReference type="SMART" id="SM00052">
    <property type="entry name" value="EAL"/>
    <property type="match status" value="1"/>
</dbReference>
<dbReference type="Pfam" id="PF08448">
    <property type="entry name" value="PAS_4"/>
    <property type="match status" value="1"/>
</dbReference>
<dbReference type="OrthoDB" id="9804951at2"/>
<dbReference type="InterPro" id="IPR043128">
    <property type="entry name" value="Rev_trsase/Diguanyl_cyclase"/>
</dbReference>
<protein>
    <submittedName>
        <fullName evidence="5">PAS domain S-box-containing protein/diguanylate cyclase (GGDEF) domain-containing protein</fullName>
    </submittedName>
</protein>
<organism evidence="5 6">
    <name type="scientific">Ferrimonas marina</name>
    <dbReference type="NCBI Taxonomy" id="299255"/>
    <lineage>
        <taxon>Bacteria</taxon>
        <taxon>Pseudomonadati</taxon>
        <taxon>Pseudomonadota</taxon>
        <taxon>Gammaproteobacteria</taxon>
        <taxon>Alteromonadales</taxon>
        <taxon>Ferrimonadaceae</taxon>
        <taxon>Ferrimonas</taxon>
    </lineage>
</organism>
<dbReference type="InterPro" id="IPR000014">
    <property type="entry name" value="PAS"/>
</dbReference>
<dbReference type="Gene3D" id="2.130.10.10">
    <property type="entry name" value="YVTN repeat-like/Quinoprotein amine dehydrogenase"/>
    <property type="match status" value="3"/>
</dbReference>
<evidence type="ECO:0000259" key="4">
    <source>
        <dbReference type="PROSITE" id="PS50887"/>
    </source>
</evidence>
<dbReference type="RefSeq" id="WP_159437698.1">
    <property type="nucleotide sequence ID" value="NZ_FQXG01000005.1"/>
</dbReference>
<feature type="domain" description="EAL" evidence="3">
    <location>
        <begin position="1203"/>
        <end position="1455"/>
    </location>
</feature>
<keyword evidence="6" id="KW-1185">Reference proteome</keyword>
<dbReference type="CDD" id="cd01949">
    <property type="entry name" value="GGDEF"/>
    <property type="match status" value="1"/>
</dbReference>
<dbReference type="Proteomes" id="UP000184268">
    <property type="component" value="Unassembled WGS sequence"/>
</dbReference>
<dbReference type="Gene3D" id="3.30.450.20">
    <property type="entry name" value="PAS domain"/>
    <property type="match status" value="2"/>
</dbReference>
<feature type="signal peptide" evidence="2">
    <location>
        <begin position="1"/>
        <end position="18"/>
    </location>
</feature>
<dbReference type="CDD" id="cd00130">
    <property type="entry name" value="PAS"/>
    <property type="match status" value="1"/>
</dbReference>
<dbReference type="EMBL" id="FQXG01000005">
    <property type="protein sequence ID" value="SHH98238.1"/>
    <property type="molecule type" value="Genomic_DNA"/>
</dbReference>
<gene>
    <name evidence="5" type="ORF">SAMN02745129_3479</name>
</gene>
<dbReference type="PROSITE" id="PS50883">
    <property type="entry name" value="EAL"/>
    <property type="match status" value="1"/>
</dbReference>
<dbReference type="InterPro" id="IPR013655">
    <property type="entry name" value="PAS_fold_3"/>
</dbReference>
<dbReference type="NCBIfam" id="TIGR00254">
    <property type="entry name" value="GGDEF"/>
    <property type="match status" value="1"/>
</dbReference>
<dbReference type="InterPro" id="IPR011110">
    <property type="entry name" value="Reg_prop"/>
</dbReference>
<dbReference type="GO" id="GO:0003824">
    <property type="term" value="F:catalytic activity"/>
    <property type="evidence" value="ECO:0007669"/>
    <property type="project" value="UniProtKB-ARBA"/>
</dbReference>
<keyword evidence="2" id="KW-0732">Signal</keyword>
<feature type="domain" description="GGDEF" evidence="4">
    <location>
        <begin position="1061"/>
        <end position="1194"/>
    </location>
</feature>
<dbReference type="Pfam" id="PF00563">
    <property type="entry name" value="EAL"/>
    <property type="match status" value="1"/>
</dbReference>
<dbReference type="InterPro" id="IPR015943">
    <property type="entry name" value="WD40/YVTN_repeat-like_dom_sf"/>
</dbReference>
<dbReference type="NCBIfam" id="TIGR00229">
    <property type="entry name" value="sensory_box"/>
    <property type="match status" value="1"/>
</dbReference>
<dbReference type="Gene3D" id="3.30.70.270">
    <property type="match status" value="1"/>
</dbReference>
<dbReference type="SMART" id="SM00091">
    <property type="entry name" value="PAS"/>
    <property type="match status" value="1"/>
</dbReference>
<proteinExistence type="predicted"/>
<dbReference type="SUPFAM" id="SSF141868">
    <property type="entry name" value="EAL domain-like"/>
    <property type="match status" value="1"/>
</dbReference>
<dbReference type="PROSITE" id="PS50887">
    <property type="entry name" value="GGDEF"/>
    <property type="match status" value="1"/>
</dbReference>
<dbReference type="SMART" id="SM00267">
    <property type="entry name" value="GGDEF"/>
    <property type="match status" value="1"/>
</dbReference>
<dbReference type="FunFam" id="3.30.70.270:FF:000001">
    <property type="entry name" value="Diguanylate cyclase domain protein"/>
    <property type="match status" value="1"/>
</dbReference>
<dbReference type="SUPFAM" id="SSF55073">
    <property type="entry name" value="Nucleotide cyclase"/>
    <property type="match status" value="1"/>
</dbReference>
<evidence type="ECO:0000313" key="6">
    <source>
        <dbReference type="Proteomes" id="UP000184268"/>
    </source>
</evidence>
<sequence length="1476" mass="168921">MARIILWLSLCLATAAQADVFRHFGVDQGLSNGTVLDVVEDGDGLLWVGTEDGLFRISDRVIRRVDRLGKDLLTEDPVFYAIQPLSDQRLLLSTMQGLVVLDIAEHRFDYLHHSLPQLPSALYTRSFFRNKRGQVWFVTGEGVLFELNDSLTELRQLAQLPADERWRDVWQQSDGTLWVLGRNQLWQLSADGVVLEQDHWPASRGELRSLLEISPNEALLASSHGLYRLDLNRKRVSPEPILTGRLWDLAQEPDGDLWLLGKGGLWYWPVTESEPHQVTTPWSNDFRTEMSYRMTLDSRQQLWLMSDFQGLLGVRANSGLVTELYDQQRYPQMTSATVWHIFADGSQRYLASPGGVQWFDRASGEYQMIELPGLGPVGDAFALQPLDDDILMVATSSGLYQIDRHSRQAARFDPEEDIALRQRQVLNLLPDGDDFWILTDLYLLHWSPERNLIEPFEVDGEPLIGVRNLVRDDNNRLWLAGDNVWGFSDADGSYTSLLALLPEGQRSHFVSTIQPLPHNRVWFGSFGRGLWQYDGRWQELTPIGDTWGIQCDNPNFTQMIDNRVFLACNKYLYRIDPARDEVIGLDQYDGLEMTGYNEGAYFYSPEQGLMMGSVRGMVVVDPDYFASQEQGERPLIESLQIQYQDGQRQLLLRPEVRPTVIEPHYHQIRIQFANNRLLDRSSKMFRYRLNHNGEQGELHEQSQHGQLIFGQLPYGDYELELFGIRQGGWYAMPSRLQFTIAPYWWQRHEIRLGAAAALPLFLLVLLWVRSRRLQRSRRDLYQLVGNQKKLQLALSAGGSDTWEWDASSNRIRLQDRRRLFSAKGEPIEMDILTLRLHPDDRLRVHQTWQAHVLGQTERYEIKYRQADHQGHWRWLWVTGQAQQRDPRSQRALSMTGIYTDITESRRMEEEHSLYALAFDHAAEGALILDRHCNIHVCNSAAAAILGTEKSLLSGANFSHYWLREQDTPLSRLLQQGESWRGEVTLLPQHGAPLPVSLTLNTMGEEGEQRWILLFSDISERKRTELAMARMANYDALTGLLNRSHFNLQLEQVLEQNELLGAEAGLMFLDLDRFKHINDTYGHSTGDALLVEAARRLQEELSGSELLCRFGGDEFMVLVPQVEQRAQLEALANAFLTTIAEPFEVEGQVFYLSTSVGIACWPQDAQQAENLIKNADLAMYQAKDAGRGQLCFYSSQRNAQATYQLALDKVLRQALEGDRLRLHYQPQWDLLLERPVGVEALLRCYDPQAGDMDPAQFVELAEANGFVTKLDRWALKRACEEFSRWGMDDRLVLSVNVSPTHFRESDFVEYVTQVLERCGLHPSRLCLEITERVLMRQVPLAKRHLQALRRLGVKVAIDDFGTGYSSLAYLSQFAVDQLKIDRSFVHDLPDNRTQTAIAQSILDLGRNLELTVLAEGVETPDQVSFLKGQGCHLVQGFHFARPMGSEACCNWLRERLSPPLLEPAVTQLSHNTEEAAQ</sequence>
<dbReference type="InterPro" id="IPR001633">
    <property type="entry name" value="EAL_dom"/>
</dbReference>
<feature type="chain" id="PRO_5013155497" evidence="2">
    <location>
        <begin position="19"/>
        <end position="1476"/>
    </location>
</feature>